<gene>
    <name evidence="2" type="ORF">HMPREF0973_02506</name>
</gene>
<protein>
    <submittedName>
        <fullName evidence="2">Uncharacterized protein</fullName>
    </submittedName>
</protein>
<name>C9MS92_9BACT</name>
<accession>C9MS92</accession>
<reference evidence="2 3" key="1">
    <citation type="submission" date="2009-09" db="EMBL/GenBank/DDBJ databases">
        <authorList>
            <person name="Weinstock G."/>
            <person name="Sodergren E."/>
            <person name="Clifton S."/>
            <person name="Fulton L."/>
            <person name="Fulton B."/>
            <person name="Courtney L."/>
            <person name="Fronick C."/>
            <person name="Harrison M."/>
            <person name="Strong C."/>
            <person name="Farmer C."/>
            <person name="Delahaunty K."/>
            <person name="Markovic C."/>
            <person name="Hall O."/>
            <person name="Minx P."/>
            <person name="Tomlinson C."/>
            <person name="Mitreva M."/>
            <person name="Nelson J."/>
            <person name="Hou S."/>
            <person name="Wollam A."/>
            <person name="Pepin K.H."/>
            <person name="Johnson M."/>
            <person name="Bhonagiri V."/>
            <person name="Nash W.E."/>
            <person name="Warren W."/>
            <person name="Chinwalla A."/>
            <person name="Mardis E.R."/>
            <person name="Wilson R.K."/>
        </authorList>
    </citation>
    <scope>NUCLEOTIDE SEQUENCE [LARGE SCALE GENOMIC DNA]</scope>
    <source>
        <strain evidence="2 3">F0319</strain>
    </source>
</reference>
<evidence type="ECO:0000256" key="1">
    <source>
        <dbReference type="SAM" id="Phobius"/>
    </source>
</evidence>
<keyword evidence="1" id="KW-0812">Transmembrane</keyword>
<sequence>MLQRKDKYLNVILLALEFPFACFLALFTLDGSSSMHAFKEHPWAIFMERFLFTLIPILSVVFLFLLSLSISFILFYKDKNPKKTFTYKFFAIHTLHVSLMVLLLLLLKLLIFGYC</sequence>
<keyword evidence="1" id="KW-0472">Membrane</keyword>
<organism evidence="2 3">
    <name type="scientific">Prevotella veroralis F0319</name>
    <dbReference type="NCBI Taxonomy" id="649761"/>
    <lineage>
        <taxon>Bacteria</taxon>
        <taxon>Pseudomonadati</taxon>
        <taxon>Bacteroidota</taxon>
        <taxon>Bacteroidia</taxon>
        <taxon>Bacteroidales</taxon>
        <taxon>Prevotellaceae</taxon>
        <taxon>Prevotella</taxon>
    </lineage>
</organism>
<feature type="transmembrane region" description="Helical" evidence="1">
    <location>
        <begin position="87"/>
        <end position="114"/>
    </location>
</feature>
<proteinExistence type="predicted"/>
<dbReference type="STRING" id="649761.HMPREF0973_02506"/>
<dbReference type="HOGENOM" id="CLU_2106347_0_0_10"/>
<dbReference type="EMBL" id="ACVA01000061">
    <property type="protein sequence ID" value="EEX17633.1"/>
    <property type="molecule type" value="Genomic_DNA"/>
</dbReference>
<evidence type="ECO:0000313" key="2">
    <source>
        <dbReference type="EMBL" id="EEX17633.1"/>
    </source>
</evidence>
<keyword evidence="3" id="KW-1185">Reference proteome</keyword>
<feature type="transmembrane region" description="Helical" evidence="1">
    <location>
        <begin position="7"/>
        <end position="29"/>
    </location>
</feature>
<keyword evidence="1" id="KW-1133">Transmembrane helix</keyword>
<dbReference type="AlphaFoldDB" id="C9MS92"/>
<comment type="caution">
    <text evidence="2">The sequence shown here is derived from an EMBL/GenBank/DDBJ whole genome shotgun (WGS) entry which is preliminary data.</text>
</comment>
<evidence type="ECO:0000313" key="3">
    <source>
        <dbReference type="Proteomes" id="UP000003327"/>
    </source>
</evidence>
<feature type="transmembrane region" description="Helical" evidence="1">
    <location>
        <begin position="49"/>
        <end position="75"/>
    </location>
</feature>
<dbReference type="Proteomes" id="UP000003327">
    <property type="component" value="Unassembled WGS sequence"/>
</dbReference>